<dbReference type="Gene3D" id="3.20.20.80">
    <property type="entry name" value="Glycosidases"/>
    <property type="match status" value="1"/>
</dbReference>
<keyword evidence="5 9" id="KW-0136">Cellulose degradation</keyword>
<organism evidence="12">
    <name type="scientific">Bacillus licheniformis</name>
    <dbReference type="NCBI Taxonomy" id="1402"/>
    <lineage>
        <taxon>Bacteria</taxon>
        <taxon>Bacillati</taxon>
        <taxon>Bacillota</taxon>
        <taxon>Bacilli</taxon>
        <taxon>Bacillales</taxon>
        <taxon>Bacillaceae</taxon>
        <taxon>Bacillus</taxon>
    </lineage>
</organism>
<dbReference type="InterPro" id="IPR036966">
    <property type="entry name" value="CBM3_sf"/>
</dbReference>
<dbReference type="SUPFAM" id="SSF51445">
    <property type="entry name" value="(Trans)glycosidases"/>
    <property type="match status" value="1"/>
</dbReference>
<dbReference type="Pfam" id="PF00150">
    <property type="entry name" value="Cellulase"/>
    <property type="match status" value="1"/>
</dbReference>
<evidence type="ECO:0000256" key="9">
    <source>
        <dbReference type="RuleBase" id="RU361153"/>
    </source>
</evidence>
<dbReference type="PANTHER" id="PTHR34142:SF1">
    <property type="entry name" value="GLYCOSIDE HYDROLASE FAMILY 5 DOMAIN-CONTAINING PROTEIN"/>
    <property type="match status" value="1"/>
</dbReference>
<dbReference type="SMART" id="SM01067">
    <property type="entry name" value="CBM_3"/>
    <property type="match status" value="1"/>
</dbReference>
<dbReference type="EC" id="3.2.1.4" evidence="9"/>
<dbReference type="EMBL" id="NILC01000029">
    <property type="protein sequence ID" value="TWL22360.1"/>
    <property type="molecule type" value="Genomic_DNA"/>
</dbReference>
<evidence type="ECO:0000256" key="6">
    <source>
        <dbReference type="ARBA" id="ARBA00023277"/>
    </source>
</evidence>
<dbReference type="CAZy" id="CBM3">
    <property type="family name" value="Carbohydrate-Binding Module Family 3"/>
</dbReference>
<keyword evidence="7 9" id="KW-0326">Glycosidase</keyword>
<dbReference type="SMR" id="Q7X3S6"/>
<dbReference type="InterPro" id="IPR001956">
    <property type="entry name" value="CBM3"/>
</dbReference>
<feature type="compositionally biased region" description="Low complexity" evidence="10">
    <location>
        <begin position="350"/>
        <end position="365"/>
    </location>
</feature>
<evidence type="ECO:0000313" key="14">
    <source>
        <dbReference type="Proteomes" id="UP000435910"/>
    </source>
</evidence>
<feature type="region of interest" description="Disordered" evidence="10">
    <location>
        <begin position="319"/>
        <end position="383"/>
    </location>
</feature>
<dbReference type="SUPFAM" id="SSF49384">
    <property type="entry name" value="Carbohydrate-binding domain"/>
    <property type="match status" value="1"/>
</dbReference>
<gene>
    <name evidence="12" type="primary">cel5A</name>
    <name evidence="13" type="ORF">CHCC16736_3829</name>
</gene>
<evidence type="ECO:0000256" key="10">
    <source>
        <dbReference type="SAM" id="MobiDB-lite"/>
    </source>
</evidence>
<comment type="similarity">
    <text evidence="2 9">Belongs to the glycosyl hydrolase 5 (cellulase A) family.</text>
</comment>
<evidence type="ECO:0000256" key="8">
    <source>
        <dbReference type="ARBA" id="ARBA00023326"/>
    </source>
</evidence>
<dbReference type="AlphaFoldDB" id="Q7X3S6"/>
<evidence type="ECO:0000256" key="5">
    <source>
        <dbReference type="ARBA" id="ARBA00023001"/>
    </source>
</evidence>
<dbReference type="Pfam" id="PF00942">
    <property type="entry name" value="CBM_3"/>
    <property type="match status" value="1"/>
</dbReference>
<dbReference type="EMBL" id="AY291583">
    <property type="protein sequence ID" value="AAP51020.1"/>
    <property type="molecule type" value="Genomic_DNA"/>
</dbReference>
<comment type="catalytic activity">
    <reaction evidence="1 9">
        <text>Endohydrolysis of (1-&gt;4)-beta-D-glucosidic linkages in cellulose, lichenin and cereal beta-D-glucans.</text>
        <dbReference type="EC" id="3.2.1.4"/>
    </reaction>
</comment>
<dbReference type="GO" id="GO:0030245">
    <property type="term" value="P:cellulose catabolic process"/>
    <property type="evidence" value="ECO:0007669"/>
    <property type="project" value="UniProtKB-KW"/>
</dbReference>
<evidence type="ECO:0000256" key="7">
    <source>
        <dbReference type="ARBA" id="ARBA00023295"/>
    </source>
</evidence>
<feature type="domain" description="CBM3" evidence="11">
    <location>
        <begin position="385"/>
        <end position="534"/>
    </location>
</feature>
<evidence type="ECO:0000256" key="2">
    <source>
        <dbReference type="ARBA" id="ARBA00005641"/>
    </source>
</evidence>
<dbReference type="PROSITE" id="PS00659">
    <property type="entry name" value="GLYCOSYL_HYDROL_F5"/>
    <property type="match status" value="1"/>
</dbReference>
<protein>
    <recommendedName>
        <fullName evidence="9">Endoglucanase</fullName>
        <ecNumber evidence="9">3.2.1.4</ecNumber>
    </recommendedName>
</protein>
<evidence type="ECO:0000313" key="12">
    <source>
        <dbReference type="EMBL" id="AAP51020.1"/>
    </source>
</evidence>
<dbReference type="InterPro" id="IPR018087">
    <property type="entry name" value="Glyco_hydro_5_CS"/>
</dbReference>
<evidence type="ECO:0000256" key="3">
    <source>
        <dbReference type="ARBA" id="ARBA00022729"/>
    </source>
</evidence>
<keyword evidence="6 9" id="KW-0119">Carbohydrate metabolism</keyword>
<evidence type="ECO:0000256" key="4">
    <source>
        <dbReference type="ARBA" id="ARBA00022801"/>
    </source>
</evidence>
<evidence type="ECO:0000256" key="1">
    <source>
        <dbReference type="ARBA" id="ARBA00000966"/>
    </source>
</evidence>
<evidence type="ECO:0000259" key="11">
    <source>
        <dbReference type="PROSITE" id="PS51172"/>
    </source>
</evidence>
<dbReference type="PROSITE" id="PS51172">
    <property type="entry name" value="CBM3"/>
    <property type="match status" value="1"/>
</dbReference>
<reference evidence="13 14" key="2">
    <citation type="submission" date="2019-06" db="EMBL/GenBank/DDBJ databases">
        <title>Genome sequence analysis of &gt;100 Bacillus licheniformis strains suggests intrinsic resistance to this species.</title>
        <authorList>
            <person name="Wels M."/>
            <person name="Siezen R.J."/>
            <person name="Johansen E."/>
            <person name="Stuer-Lauridsen B."/>
            <person name="Bjerre K."/>
            <person name="Nielsen B.K.K."/>
        </authorList>
    </citation>
    <scope>NUCLEOTIDE SEQUENCE [LARGE SCALE GENOMIC DNA]</scope>
    <source>
        <strain evidence="13 14">BAC-16736</strain>
    </source>
</reference>
<dbReference type="PATRIC" id="fig|1402.69.peg.1806"/>
<dbReference type="Proteomes" id="UP000435910">
    <property type="component" value="Unassembled WGS sequence"/>
</dbReference>
<proteinExistence type="inferred from homology"/>
<keyword evidence="4 9" id="KW-0378">Hydrolase</keyword>
<dbReference type="PANTHER" id="PTHR34142">
    <property type="entry name" value="ENDO-BETA-1,4-GLUCANASE A"/>
    <property type="match status" value="1"/>
</dbReference>
<reference evidence="12" key="1">
    <citation type="journal article" date="2003" name="Guangxi Nong Ye Sheng Wu Ke Xue">
        <title>Isolation and identification of a natural cellulose degrading Bacillus licheniformis strain GXN151 and cloning and sequencing of a cellulase gene cel5A from the bacterium.</title>
        <authorList>
            <person name="Liu Y."/>
            <person name="Feng J."/>
            <person name="Duan C."/>
            <person name="Mo X."/>
            <person name="Bai X."/>
            <person name="Zhang C."/>
            <person name="Tang J."/>
            <person name="Ma Q."/>
        </authorList>
    </citation>
    <scope>NUCLEOTIDE SEQUENCE</scope>
    <source>
        <strain evidence="12">GXN151</strain>
    </source>
</reference>
<evidence type="ECO:0000313" key="13">
    <source>
        <dbReference type="EMBL" id="TWL22360.1"/>
    </source>
</evidence>
<dbReference type="GO" id="GO:0030248">
    <property type="term" value="F:cellulose binding"/>
    <property type="evidence" value="ECO:0007669"/>
    <property type="project" value="InterPro"/>
</dbReference>
<dbReference type="GO" id="GO:0008810">
    <property type="term" value="F:cellulase activity"/>
    <property type="evidence" value="ECO:0007669"/>
    <property type="project" value="UniProtKB-EC"/>
</dbReference>
<dbReference type="InterPro" id="IPR001547">
    <property type="entry name" value="Glyco_hydro_5"/>
</dbReference>
<sequence length="542" mass="59654">MAAEKVFSKNKIIGGKRMSYMKRSISVFIACFMVAALGISGIIAPKAAAASKTPVAVNGQLTLKGTQLVNQNGKAVQLKGISSHGLQWYGDYVNKDSLKWLRDDWGINVFRAAMYTAEGGYIDNPSVKNKVKEAVEAAKELGIYVIIDWHILSDGNPNQNKAKAKEFFNEMSRLYGKTPNVIFEIANEPNGDVNWNRDIKPYAEEILSVIRKNSPKNIVIVGTGTWSQDVNDAADNQLKDGNVMYALHFYAGTHGQSLRDKADYALSKGAPIFVTEWGTSDASGNGGVYLDQSREWLKYLDSKKISWVNWNLSDKQESSAALNPGASKNGGWSQSDLSPSGKFVRDNIRSGSNGSSGDSGSNSKGSDQKDQKKDQDKPGQDSGAAANTIAVQYRAGDNNVNGNQIRPQLNIKNNSKKTVSLNRITVRYWYKTNRKGQNFDCDYAQIGCSKITHKFVQLKKAVNGADTYLEVGFKNGTLAPGASTGEIQIRLHNDGWSNYAQSGDYSFLNSNTFKNTKKITLYENGKLIWGTEPNWCPFSYIL</sequence>
<name>Q7X3S6_BACLI</name>
<feature type="compositionally biased region" description="Basic and acidic residues" evidence="10">
    <location>
        <begin position="366"/>
        <end position="379"/>
    </location>
</feature>
<dbReference type="InterPro" id="IPR017853">
    <property type="entry name" value="GH"/>
</dbReference>
<dbReference type="Gene3D" id="2.60.40.710">
    <property type="entry name" value="Endoglucanase-like"/>
    <property type="match status" value="1"/>
</dbReference>
<keyword evidence="8 9" id="KW-0624">Polysaccharide degradation</keyword>
<keyword evidence="3" id="KW-0732">Signal</keyword>
<dbReference type="CAZy" id="GH5">
    <property type="family name" value="Glycoside Hydrolase Family 5"/>
</dbReference>
<dbReference type="InterPro" id="IPR008965">
    <property type="entry name" value="CBM2/CBM3_carb-bd_dom_sf"/>
</dbReference>
<accession>Q7X3S6</accession>